<accession>A0A8S9S5C9</accession>
<protein>
    <submittedName>
        <fullName evidence="1">Uncharacterized protein</fullName>
    </submittedName>
</protein>
<reference evidence="1" key="1">
    <citation type="submission" date="2019-12" db="EMBL/GenBank/DDBJ databases">
        <title>Genome sequencing and annotation of Brassica cretica.</title>
        <authorList>
            <person name="Studholme D.J."/>
            <person name="Sarris P."/>
        </authorList>
    </citation>
    <scope>NUCLEOTIDE SEQUENCE</scope>
    <source>
        <strain evidence="1">PFS-109/04</strain>
        <tissue evidence="1">Leaf</tissue>
    </source>
</reference>
<proteinExistence type="predicted"/>
<sequence>MHGLMSYRRFGSARSLRSDRVERTLGRYVVTERNGRSVATLLGLSEEHPQSFGKVSFLEWFLQWNPKDTLKKIVHLHLISSPLQMLRNLFLSFPQAEGFGCGMSALIRAMSIFGKCTRNVRGACRSMGAGELGRYGCLAVNSLWVMILTALHDAADSVGVIDRCSGKLIDRL</sequence>
<evidence type="ECO:0000313" key="2">
    <source>
        <dbReference type="Proteomes" id="UP000712600"/>
    </source>
</evidence>
<name>A0A8S9S5C9_BRACR</name>
<dbReference type="Proteomes" id="UP000712600">
    <property type="component" value="Unassembled WGS sequence"/>
</dbReference>
<evidence type="ECO:0000313" key="1">
    <source>
        <dbReference type="EMBL" id="KAF3588410.1"/>
    </source>
</evidence>
<dbReference type="AlphaFoldDB" id="A0A8S9S5C9"/>
<gene>
    <name evidence="1" type="ORF">F2Q69_00029624</name>
</gene>
<comment type="caution">
    <text evidence="1">The sequence shown here is derived from an EMBL/GenBank/DDBJ whole genome shotgun (WGS) entry which is preliminary data.</text>
</comment>
<organism evidence="1 2">
    <name type="scientific">Brassica cretica</name>
    <name type="common">Mustard</name>
    <dbReference type="NCBI Taxonomy" id="69181"/>
    <lineage>
        <taxon>Eukaryota</taxon>
        <taxon>Viridiplantae</taxon>
        <taxon>Streptophyta</taxon>
        <taxon>Embryophyta</taxon>
        <taxon>Tracheophyta</taxon>
        <taxon>Spermatophyta</taxon>
        <taxon>Magnoliopsida</taxon>
        <taxon>eudicotyledons</taxon>
        <taxon>Gunneridae</taxon>
        <taxon>Pentapetalae</taxon>
        <taxon>rosids</taxon>
        <taxon>malvids</taxon>
        <taxon>Brassicales</taxon>
        <taxon>Brassicaceae</taxon>
        <taxon>Brassiceae</taxon>
        <taxon>Brassica</taxon>
    </lineage>
</organism>
<dbReference type="EMBL" id="QGKX02000088">
    <property type="protein sequence ID" value="KAF3588410.1"/>
    <property type="molecule type" value="Genomic_DNA"/>
</dbReference>